<evidence type="ECO:0000313" key="2">
    <source>
        <dbReference type="EnsemblMetazoa" id="ASIC012141-PA"/>
    </source>
</evidence>
<reference evidence="2" key="2">
    <citation type="submission" date="2020-05" db="UniProtKB">
        <authorList>
            <consortium name="EnsemblMetazoa"/>
        </authorList>
    </citation>
    <scope>IDENTIFICATION</scope>
</reference>
<protein>
    <submittedName>
        <fullName evidence="1 2">Porin</fullName>
    </submittedName>
</protein>
<dbReference type="EMBL" id="KE525272">
    <property type="protein sequence ID" value="KFB44246.1"/>
    <property type="molecule type" value="Genomic_DNA"/>
</dbReference>
<dbReference type="VEuPathDB" id="VectorBase:ASIC012141"/>
<reference evidence="1 3" key="1">
    <citation type="journal article" date="2014" name="BMC Genomics">
        <title>Genome sequence of Anopheles sinensis provides insight into genetics basis of mosquito competence for malaria parasites.</title>
        <authorList>
            <person name="Zhou D."/>
            <person name="Zhang D."/>
            <person name="Ding G."/>
            <person name="Shi L."/>
            <person name="Hou Q."/>
            <person name="Ye Y."/>
            <person name="Xu Y."/>
            <person name="Zhou H."/>
            <person name="Xiong C."/>
            <person name="Li S."/>
            <person name="Yu J."/>
            <person name="Hong S."/>
            <person name="Yu X."/>
            <person name="Zou P."/>
            <person name="Chen C."/>
            <person name="Chang X."/>
            <person name="Wang W."/>
            <person name="Lv Y."/>
            <person name="Sun Y."/>
            <person name="Ma L."/>
            <person name="Shen B."/>
            <person name="Zhu C."/>
        </authorList>
    </citation>
    <scope>NUCLEOTIDE SEQUENCE [LARGE SCALE GENOMIC DNA]</scope>
</reference>
<keyword evidence="3" id="KW-1185">Reference proteome</keyword>
<dbReference type="EMBL" id="ATLV01019472">
    <property type="status" value="NOT_ANNOTATED_CDS"/>
    <property type="molecule type" value="Genomic_DNA"/>
</dbReference>
<gene>
    <name evidence="1" type="ORF">ZHAS_00012141</name>
</gene>
<dbReference type="Proteomes" id="UP000030765">
    <property type="component" value="Unassembled WGS sequence"/>
</dbReference>
<evidence type="ECO:0000313" key="1">
    <source>
        <dbReference type="EMBL" id="KFB44246.1"/>
    </source>
</evidence>
<accession>A0A084W202</accession>
<organism evidence="1">
    <name type="scientific">Anopheles sinensis</name>
    <name type="common">Mosquito</name>
    <dbReference type="NCBI Taxonomy" id="74873"/>
    <lineage>
        <taxon>Eukaryota</taxon>
        <taxon>Metazoa</taxon>
        <taxon>Ecdysozoa</taxon>
        <taxon>Arthropoda</taxon>
        <taxon>Hexapoda</taxon>
        <taxon>Insecta</taxon>
        <taxon>Pterygota</taxon>
        <taxon>Neoptera</taxon>
        <taxon>Endopterygota</taxon>
        <taxon>Diptera</taxon>
        <taxon>Nematocera</taxon>
        <taxon>Culicoidea</taxon>
        <taxon>Culicidae</taxon>
        <taxon>Anophelinae</taxon>
        <taxon>Anopheles</taxon>
    </lineage>
</organism>
<proteinExistence type="predicted"/>
<name>A0A084W202_ANOSI</name>
<evidence type="ECO:0000313" key="3">
    <source>
        <dbReference type="Proteomes" id="UP000030765"/>
    </source>
</evidence>
<dbReference type="EnsemblMetazoa" id="ASIC012141-RA">
    <property type="protein sequence ID" value="ASIC012141-PA"/>
    <property type="gene ID" value="ASIC012141"/>
</dbReference>
<sequence length="89" mass="9658">MTPSVTARGCDHHLNGGLGVLFKVRGEFAGGRREAGRLDRKAIHVHAVTLPIARWPPVGLVKMRPLTTAPHGMGVRWSGDLSTERLTIL</sequence>
<dbReference type="AlphaFoldDB" id="A0A084W202"/>